<feature type="domain" description="CusB-like beta-barrel" evidence="6">
    <location>
        <begin position="262"/>
        <end position="331"/>
    </location>
</feature>
<dbReference type="InterPro" id="IPR058792">
    <property type="entry name" value="Beta-barrel_RND_2"/>
</dbReference>
<dbReference type="Gene3D" id="2.40.30.170">
    <property type="match status" value="1"/>
</dbReference>
<dbReference type="Gene3D" id="1.10.287.470">
    <property type="entry name" value="Helix hairpin bin"/>
    <property type="match status" value="1"/>
</dbReference>
<keyword evidence="4" id="KW-0812">Transmembrane</keyword>
<feature type="domain" description="Multidrug resistance protein MdtA-like barrel-sandwich hybrid" evidence="5">
    <location>
        <begin position="96"/>
        <end position="248"/>
    </location>
</feature>
<dbReference type="RefSeq" id="WP_115836628.1">
    <property type="nucleotide sequence ID" value="NZ_CP025086.1"/>
</dbReference>
<protein>
    <submittedName>
        <fullName evidence="7">RND family efflux transporter MFP subunit</fullName>
    </submittedName>
</protein>
<organism evidence="7 8">
    <name type="scientific">Methylovirgula ligni</name>
    <dbReference type="NCBI Taxonomy" id="569860"/>
    <lineage>
        <taxon>Bacteria</taxon>
        <taxon>Pseudomonadati</taxon>
        <taxon>Pseudomonadota</taxon>
        <taxon>Alphaproteobacteria</taxon>
        <taxon>Hyphomicrobiales</taxon>
        <taxon>Beijerinckiaceae</taxon>
        <taxon>Methylovirgula</taxon>
    </lineage>
</organism>
<evidence type="ECO:0000256" key="4">
    <source>
        <dbReference type="SAM" id="Phobius"/>
    </source>
</evidence>
<name>A0A3D9YWU8_9HYPH</name>
<gene>
    <name evidence="7" type="ORF">DES32_2086</name>
</gene>
<dbReference type="GO" id="GO:0015562">
    <property type="term" value="F:efflux transmembrane transporter activity"/>
    <property type="evidence" value="ECO:0007669"/>
    <property type="project" value="TreeGrafter"/>
</dbReference>
<feature type="coiled-coil region" evidence="2">
    <location>
        <begin position="128"/>
        <end position="155"/>
    </location>
</feature>
<reference evidence="7 8" key="1">
    <citation type="submission" date="2018-08" db="EMBL/GenBank/DDBJ databases">
        <title>Genomic Encyclopedia of Type Strains, Phase IV (KMG-IV): sequencing the most valuable type-strain genomes for metagenomic binning, comparative biology and taxonomic classification.</title>
        <authorList>
            <person name="Goeker M."/>
        </authorList>
    </citation>
    <scope>NUCLEOTIDE SEQUENCE [LARGE SCALE GENOMIC DNA]</scope>
    <source>
        <strain evidence="7 8">BW863</strain>
    </source>
</reference>
<dbReference type="PANTHER" id="PTHR30469">
    <property type="entry name" value="MULTIDRUG RESISTANCE PROTEIN MDTA"/>
    <property type="match status" value="1"/>
</dbReference>
<dbReference type="Gene3D" id="2.40.50.100">
    <property type="match status" value="1"/>
</dbReference>
<keyword evidence="8" id="KW-1185">Reference proteome</keyword>
<evidence type="ECO:0000313" key="7">
    <source>
        <dbReference type="EMBL" id="REF86043.1"/>
    </source>
</evidence>
<accession>A0A3D9YWU8</accession>
<keyword evidence="4" id="KW-0472">Membrane</keyword>
<keyword evidence="2" id="KW-0175">Coiled coil</keyword>
<dbReference type="Gene3D" id="2.40.420.20">
    <property type="match status" value="1"/>
</dbReference>
<dbReference type="GO" id="GO:1990281">
    <property type="term" value="C:efflux pump complex"/>
    <property type="evidence" value="ECO:0007669"/>
    <property type="project" value="TreeGrafter"/>
</dbReference>
<comment type="similarity">
    <text evidence="1">Belongs to the membrane fusion protein (MFP) (TC 8.A.1) family.</text>
</comment>
<dbReference type="OrthoDB" id="9806939at2"/>
<keyword evidence="4" id="KW-1133">Transmembrane helix</keyword>
<comment type="caution">
    <text evidence="7">The sequence shown here is derived from an EMBL/GenBank/DDBJ whole genome shotgun (WGS) entry which is preliminary data.</text>
</comment>
<feature type="region of interest" description="Disordered" evidence="3">
    <location>
        <begin position="1"/>
        <end position="21"/>
    </location>
</feature>
<dbReference type="InterPro" id="IPR006143">
    <property type="entry name" value="RND_pump_MFP"/>
</dbReference>
<dbReference type="EMBL" id="QUMO01000003">
    <property type="protein sequence ID" value="REF86043.1"/>
    <property type="molecule type" value="Genomic_DNA"/>
</dbReference>
<dbReference type="Proteomes" id="UP000256900">
    <property type="component" value="Unassembled WGS sequence"/>
</dbReference>
<dbReference type="InterPro" id="IPR058625">
    <property type="entry name" value="MdtA-like_BSH"/>
</dbReference>
<evidence type="ECO:0000259" key="6">
    <source>
        <dbReference type="Pfam" id="PF25954"/>
    </source>
</evidence>
<dbReference type="Pfam" id="PF25917">
    <property type="entry name" value="BSH_RND"/>
    <property type="match status" value="1"/>
</dbReference>
<evidence type="ECO:0000313" key="8">
    <source>
        <dbReference type="Proteomes" id="UP000256900"/>
    </source>
</evidence>
<dbReference type="PANTHER" id="PTHR30469:SF37">
    <property type="entry name" value="RAGD PROTEIN"/>
    <property type="match status" value="1"/>
</dbReference>
<evidence type="ECO:0000256" key="1">
    <source>
        <dbReference type="ARBA" id="ARBA00009477"/>
    </source>
</evidence>
<evidence type="ECO:0000259" key="5">
    <source>
        <dbReference type="Pfam" id="PF25917"/>
    </source>
</evidence>
<evidence type="ECO:0000256" key="2">
    <source>
        <dbReference type="SAM" id="Coils"/>
    </source>
</evidence>
<evidence type="ECO:0000256" key="3">
    <source>
        <dbReference type="SAM" id="MobiDB-lite"/>
    </source>
</evidence>
<proteinExistence type="inferred from homology"/>
<dbReference type="NCBIfam" id="TIGR01730">
    <property type="entry name" value="RND_mfp"/>
    <property type="match status" value="1"/>
</dbReference>
<sequence>MRDEVQKTSTPAPDASDPPHGARPRRLGLIVLAALLVLAGLVAYGAFNHAQRREAALDTEKQQEDSVPVVRIATVGVNSAPRVLDLPGSTEAFDAATVYARATGYIAKRNVDIGSEVKVGDVLAVIAAPDLDQQLLQAEAQVAQLQAAIAQAQSNSQLANVTNQRTQTLVVQGWQTKQQGDTDRLTYQGQAAAVQVAQANLKAGEAQVSRLKELTGFEKVVAPFGGFITQRHVDVGSLVTADQSTGTALFDIAHSEVLRTQIYVPQDAVFSLKDGASAEIRVPEIPGRVFHGTVARNANALTPGTRTRLTEVDVDNSDGTLFPGLYCTVRLFIPRAQPVISIPAQALIFNKNGLTAAVYDDGIVRIRQLNLLADNGAEVDVLTGLKPEDKIILNPPINIRDGMHVTAAGSSGNVNVGQR</sequence>
<feature type="transmembrane region" description="Helical" evidence="4">
    <location>
        <begin position="27"/>
        <end position="47"/>
    </location>
</feature>
<dbReference type="AlphaFoldDB" id="A0A3D9YWU8"/>
<dbReference type="Pfam" id="PF25954">
    <property type="entry name" value="Beta-barrel_RND_2"/>
    <property type="match status" value="1"/>
</dbReference>
<dbReference type="SUPFAM" id="SSF111369">
    <property type="entry name" value="HlyD-like secretion proteins"/>
    <property type="match status" value="1"/>
</dbReference>